<dbReference type="AlphaFoldDB" id="A0A166BY34"/>
<gene>
    <name evidence="2" type="ORF">MBCUR_06620</name>
</gene>
<dbReference type="EMBL" id="LWMV01000133">
    <property type="protein sequence ID" value="KZX13935.1"/>
    <property type="molecule type" value="Genomic_DNA"/>
</dbReference>
<accession>A0A166BY34</accession>
<name>A0A166BY34_9EURY</name>
<evidence type="ECO:0000313" key="3">
    <source>
        <dbReference type="Proteomes" id="UP000077245"/>
    </source>
</evidence>
<reference evidence="2 3" key="1">
    <citation type="submission" date="2016-04" db="EMBL/GenBank/DDBJ databases">
        <title>Genome sequence of Methanobrevibacter curvatus DSM 11111.</title>
        <authorList>
            <person name="Poehlein A."/>
            <person name="Seedorf H."/>
            <person name="Daniel R."/>
        </authorList>
    </citation>
    <scope>NUCLEOTIDE SEQUENCE [LARGE SCALE GENOMIC DNA]</scope>
    <source>
        <strain evidence="2 3">DSM 11111</strain>
    </source>
</reference>
<keyword evidence="1" id="KW-1133">Transmembrane helix</keyword>
<feature type="transmembrane region" description="Helical" evidence="1">
    <location>
        <begin position="6"/>
        <end position="29"/>
    </location>
</feature>
<dbReference type="Proteomes" id="UP000077245">
    <property type="component" value="Unassembled WGS sequence"/>
</dbReference>
<evidence type="ECO:0000313" key="2">
    <source>
        <dbReference type="EMBL" id="KZX13935.1"/>
    </source>
</evidence>
<sequence>MAEYLLFSTTFSFAKALLGVCFLLLMAVFPELVCQIAFAMLLFLVKTTLTIVGLEGLLVTTL</sequence>
<feature type="transmembrane region" description="Helical" evidence="1">
    <location>
        <begin position="36"/>
        <end position="59"/>
    </location>
</feature>
<proteinExistence type="predicted"/>
<keyword evidence="1" id="KW-0472">Membrane</keyword>
<evidence type="ECO:0000256" key="1">
    <source>
        <dbReference type="SAM" id="Phobius"/>
    </source>
</evidence>
<organism evidence="2 3">
    <name type="scientific">Methanobrevibacter curvatus</name>
    <dbReference type="NCBI Taxonomy" id="49547"/>
    <lineage>
        <taxon>Archaea</taxon>
        <taxon>Methanobacteriati</taxon>
        <taxon>Methanobacteriota</taxon>
        <taxon>Methanomada group</taxon>
        <taxon>Methanobacteria</taxon>
        <taxon>Methanobacteriales</taxon>
        <taxon>Methanobacteriaceae</taxon>
        <taxon>Methanobrevibacter</taxon>
    </lineage>
</organism>
<comment type="caution">
    <text evidence="2">The sequence shown here is derived from an EMBL/GenBank/DDBJ whole genome shotgun (WGS) entry which is preliminary data.</text>
</comment>
<protein>
    <submittedName>
        <fullName evidence="2">Uncharacterized protein</fullName>
    </submittedName>
</protein>
<keyword evidence="3" id="KW-1185">Reference proteome</keyword>
<keyword evidence="1" id="KW-0812">Transmembrane</keyword>